<dbReference type="PANTHER" id="PTHR11786:SF0">
    <property type="entry name" value="ARYLAMINE N-ACETYLTRANSFERASE 4-RELATED"/>
    <property type="match status" value="1"/>
</dbReference>
<dbReference type="InterPro" id="IPR053710">
    <property type="entry name" value="Arylamine_NAT_domain_sf"/>
</dbReference>
<keyword evidence="4" id="KW-1185">Reference proteome</keyword>
<dbReference type="PANTHER" id="PTHR11786">
    <property type="entry name" value="N-HYDROXYARYLAMINE O-ACETYLTRANSFERASE"/>
    <property type="match status" value="1"/>
</dbReference>
<sequence length="315" mass="35849">MGPSVIYGRDQLDRYFKRINLPERHQHTSIASLTEAEQLRYLSLLQRYNLVAIPFENLSLHYSQAGTVTLHPDALYHKIVDDPGRGGYCMEINRLFGTVLLSLGFQLYSAGARVKTSGPAWTGFSHMCNIVTIGQRKYMVDVGFGPNSAIQPLELVKDDPPVVSNIGPASTRLIWTELEEHTDPDQRAWVYQFRTNDDAEWRDWYSFPEVEFFPADYEVMNLSTSTSRRIWFTREVICVSKEMSEGSDDALVGEVVLWNGLLKRSRGGKNVEIIELTSEEDRIEALERYFKITLSRDEKDAIKGLATALKGRETG</sequence>
<evidence type="ECO:0000256" key="2">
    <source>
        <dbReference type="RuleBase" id="RU003452"/>
    </source>
</evidence>
<dbReference type="SUPFAM" id="SSF54001">
    <property type="entry name" value="Cysteine proteinases"/>
    <property type="match status" value="1"/>
</dbReference>
<evidence type="ECO:0000313" key="3">
    <source>
        <dbReference type="EMBL" id="KAF2754884.1"/>
    </source>
</evidence>
<gene>
    <name evidence="3" type="ORF">EJ05DRAFT_489021</name>
</gene>
<evidence type="ECO:0000256" key="1">
    <source>
        <dbReference type="ARBA" id="ARBA00006547"/>
    </source>
</evidence>
<keyword evidence="2" id="KW-0012">Acyltransferase</keyword>
<dbReference type="EMBL" id="ML996579">
    <property type="protein sequence ID" value="KAF2754884.1"/>
    <property type="molecule type" value="Genomic_DNA"/>
</dbReference>
<dbReference type="Pfam" id="PF00797">
    <property type="entry name" value="Acetyltransf_2"/>
    <property type="match status" value="1"/>
</dbReference>
<reference evidence="3" key="1">
    <citation type="journal article" date="2020" name="Stud. Mycol.">
        <title>101 Dothideomycetes genomes: a test case for predicting lifestyles and emergence of pathogens.</title>
        <authorList>
            <person name="Haridas S."/>
            <person name="Albert R."/>
            <person name="Binder M."/>
            <person name="Bloem J."/>
            <person name="Labutti K."/>
            <person name="Salamov A."/>
            <person name="Andreopoulos B."/>
            <person name="Baker S."/>
            <person name="Barry K."/>
            <person name="Bills G."/>
            <person name="Bluhm B."/>
            <person name="Cannon C."/>
            <person name="Castanera R."/>
            <person name="Culley D."/>
            <person name="Daum C."/>
            <person name="Ezra D."/>
            <person name="Gonzalez J."/>
            <person name="Henrissat B."/>
            <person name="Kuo A."/>
            <person name="Liang C."/>
            <person name="Lipzen A."/>
            <person name="Lutzoni F."/>
            <person name="Magnuson J."/>
            <person name="Mondo S."/>
            <person name="Nolan M."/>
            <person name="Ohm R."/>
            <person name="Pangilinan J."/>
            <person name="Park H.-J."/>
            <person name="Ramirez L."/>
            <person name="Alfaro M."/>
            <person name="Sun H."/>
            <person name="Tritt A."/>
            <person name="Yoshinaga Y."/>
            <person name="Zwiers L.-H."/>
            <person name="Turgeon B."/>
            <person name="Goodwin S."/>
            <person name="Spatafora J."/>
            <person name="Crous P."/>
            <person name="Grigoriev I."/>
        </authorList>
    </citation>
    <scope>NUCLEOTIDE SEQUENCE</scope>
    <source>
        <strain evidence="3">CBS 121739</strain>
    </source>
</reference>
<evidence type="ECO:0000313" key="4">
    <source>
        <dbReference type="Proteomes" id="UP000799437"/>
    </source>
</evidence>
<comment type="similarity">
    <text evidence="1 2">Belongs to the arylamine N-acetyltransferase family.</text>
</comment>
<organism evidence="3 4">
    <name type="scientific">Pseudovirgaria hyperparasitica</name>
    <dbReference type="NCBI Taxonomy" id="470096"/>
    <lineage>
        <taxon>Eukaryota</taxon>
        <taxon>Fungi</taxon>
        <taxon>Dikarya</taxon>
        <taxon>Ascomycota</taxon>
        <taxon>Pezizomycotina</taxon>
        <taxon>Dothideomycetes</taxon>
        <taxon>Dothideomycetes incertae sedis</taxon>
        <taxon>Acrospermales</taxon>
        <taxon>Acrospermaceae</taxon>
        <taxon>Pseudovirgaria</taxon>
    </lineage>
</organism>
<dbReference type="InterPro" id="IPR038765">
    <property type="entry name" value="Papain-like_cys_pep_sf"/>
</dbReference>
<accession>A0A6A6VYR2</accession>
<proteinExistence type="inferred from homology"/>
<name>A0A6A6VYR2_9PEZI</name>
<dbReference type="RefSeq" id="XP_033597335.1">
    <property type="nucleotide sequence ID" value="XM_033745759.1"/>
</dbReference>
<dbReference type="AlphaFoldDB" id="A0A6A6VYR2"/>
<dbReference type="Gene3D" id="3.30.2140.20">
    <property type="match status" value="1"/>
</dbReference>
<dbReference type="Proteomes" id="UP000799437">
    <property type="component" value="Unassembled WGS sequence"/>
</dbReference>
<protein>
    <submittedName>
        <fullName evidence="3">Arylamine N-acetyltransferase 2</fullName>
    </submittedName>
</protein>
<dbReference type="GeneID" id="54486813"/>
<dbReference type="OrthoDB" id="10260017at2759"/>
<keyword evidence="2" id="KW-0808">Transferase</keyword>
<dbReference type="InterPro" id="IPR001447">
    <property type="entry name" value="Arylamine_N-AcTrfase"/>
</dbReference>
<dbReference type="PRINTS" id="PR01543">
    <property type="entry name" value="ANATRNSFRASE"/>
</dbReference>
<dbReference type="GO" id="GO:0016407">
    <property type="term" value="F:acetyltransferase activity"/>
    <property type="evidence" value="ECO:0007669"/>
    <property type="project" value="InterPro"/>
</dbReference>